<dbReference type="OrthoDB" id="9801242at2"/>
<accession>A0A1H8G1U6</accession>
<proteinExistence type="predicted"/>
<sequence>MNDRLLSAGEVIEIIGCGRSTFYKWIKHEKFPQGIKINGMRKWWLSIIMSFINGSSLTDRSSKPNLLTESTPKKRRKLRSKIVKNRD</sequence>
<feature type="compositionally biased region" description="Polar residues" evidence="1">
    <location>
        <begin position="59"/>
        <end position="70"/>
    </location>
</feature>
<evidence type="ECO:0000313" key="3">
    <source>
        <dbReference type="Proteomes" id="UP000183002"/>
    </source>
</evidence>
<gene>
    <name evidence="2" type="ORF">SAMN05216227_101279</name>
</gene>
<protein>
    <submittedName>
        <fullName evidence="2">Prophage CP4-57 regulatory protein (AlpA)</fullName>
    </submittedName>
</protein>
<feature type="region of interest" description="Disordered" evidence="1">
    <location>
        <begin position="59"/>
        <end position="87"/>
    </location>
</feature>
<evidence type="ECO:0000256" key="1">
    <source>
        <dbReference type="SAM" id="MobiDB-lite"/>
    </source>
</evidence>
<dbReference type="AlphaFoldDB" id="A0A1H8G1U6"/>
<dbReference type="Pfam" id="PF05930">
    <property type="entry name" value="Phage_AlpA"/>
    <property type="match status" value="1"/>
</dbReference>
<dbReference type="InterPro" id="IPR010260">
    <property type="entry name" value="AlpA"/>
</dbReference>
<feature type="compositionally biased region" description="Basic residues" evidence="1">
    <location>
        <begin position="73"/>
        <end position="87"/>
    </location>
</feature>
<dbReference type="RefSeq" id="WP_074818603.1">
    <property type="nucleotide sequence ID" value="NZ_FOCO01000012.1"/>
</dbReference>
<dbReference type="Gene3D" id="1.10.238.160">
    <property type="match status" value="1"/>
</dbReference>
<organism evidence="2 3">
    <name type="scientific">Pseudorhodobacter antarcticus</name>
    <dbReference type="NCBI Taxonomy" id="1077947"/>
    <lineage>
        <taxon>Bacteria</taxon>
        <taxon>Pseudomonadati</taxon>
        <taxon>Pseudomonadota</taxon>
        <taxon>Alphaproteobacteria</taxon>
        <taxon>Rhodobacterales</taxon>
        <taxon>Paracoccaceae</taxon>
        <taxon>Pseudorhodobacter</taxon>
    </lineage>
</organism>
<keyword evidence="3" id="KW-1185">Reference proteome</keyword>
<name>A0A1H8G1U6_9RHOB</name>
<reference evidence="2 3" key="1">
    <citation type="submission" date="2016-10" db="EMBL/GenBank/DDBJ databases">
        <authorList>
            <person name="de Groot N.N."/>
        </authorList>
    </citation>
    <scope>NUCLEOTIDE SEQUENCE [LARGE SCALE GENOMIC DNA]</scope>
    <source>
        <strain evidence="2 3">CGMCC 1.10836</strain>
    </source>
</reference>
<evidence type="ECO:0000313" key="2">
    <source>
        <dbReference type="EMBL" id="SEN37477.1"/>
    </source>
</evidence>
<dbReference type="EMBL" id="FOCO01000012">
    <property type="protein sequence ID" value="SEN37477.1"/>
    <property type="molecule type" value="Genomic_DNA"/>
</dbReference>
<dbReference type="Proteomes" id="UP000183002">
    <property type="component" value="Unassembled WGS sequence"/>
</dbReference>